<evidence type="ECO:0000256" key="5">
    <source>
        <dbReference type="ARBA" id="ARBA00057150"/>
    </source>
</evidence>
<comment type="pathway">
    <text evidence="7">Aromatic compound metabolism; 4-hydroxyphenylacetate degradation; pyruvate and succinate semialdehyde from 4-hydroxyphenylacetate: step 5/7.</text>
</comment>
<dbReference type="InterPro" id="IPR036663">
    <property type="entry name" value="Fumarylacetoacetase_C_sf"/>
</dbReference>
<dbReference type="InterPro" id="IPR051121">
    <property type="entry name" value="FAH"/>
</dbReference>
<proteinExistence type="inferred from homology"/>
<evidence type="ECO:0000256" key="4">
    <source>
        <dbReference type="ARBA" id="ARBA00052790"/>
    </source>
</evidence>
<dbReference type="GO" id="GO:0019752">
    <property type="term" value="P:carboxylic acid metabolic process"/>
    <property type="evidence" value="ECO:0007669"/>
    <property type="project" value="UniProtKB-ARBA"/>
</dbReference>
<comment type="pathway">
    <text evidence="6">Aromatic compound metabolism; 4-hydroxyphenylacetate degradation; pyruvate and succinate semialdehyde from 4-hydroxyphenylacetate: step 4/7.</text>
</comment>
<dbReference type="FunFam" id="3.90.850.10:FF:000002">
    <property type="entry name" value="2-hydroxyhepta-2,4-diene-1,7-dioate isomerase"/>
    <property type="match status" value="1"/>
</dbReference>
<dbReference type="Proteomes" id="UP000243950">
    <property type="component" value="Unassembled WGS sequence"/>
</dbReference>
<comment type="similarity">
    <text evidence="1">Belongs to the FAH family.</text>
</comment>
<dbReference type="PANTHER" id="PTHR42796:SF4">
    <property type="entry name" value="FUMARYLACETOACETATE HYDROLASE DOMAIN-CONTAINING PROTEIN 2A"/>
    <property type="match status" value="1"/>
</dbReference>
<feature type="domain" description="Fumarylacetoacetase-like C-terminal" evidence="8">
    <location>
        <begin position="72"/>
        <end position="276"/>
    </location>
</feature>
<dbReference type="GO" id="GO:0018800">
    <property type="term" value="F:5-oxopent-3-ene-1,2,5-tricarboxylate decarboxylase activity"/>
    <property type="evidence" value="ECO:0007669"/>
    <property type="project" value="UniProtKB-EC"/>
</dbReference>
<dbReference type="GO" id="GO:0008704">
    <property type="term" value="F:5-carboxymethyl-2-hydroxymuconate delta-isomerase activity"/>
    <property type="evidence" value="ECO:0007669"/>
    <property type="project" value="UniProtKB-EC"/>
</dbReference>
<dbReference type="InterPro" id="IPR011234">
    <property type="entry name" value="Fumarylacetoacetase-like_C"/>
</dbReference>
<organism evidence="9 10">
    <name type="scientific">Pseudomonas straminea</name>
    <dbReference type="NCBI Taxonomy" id="47882"/>
    <lineage>
        <taxon>Bacteria</taxon>
        <taxon>Pseudomonadati</taxon>
        <taxon>Pseudomonadota</taxon>
        <taxon>Gammaproteobacteria</taxon>
        <taxon>Pseudomonadales</taxon>
        <taxon>Pseudomonadaceae</taxon>
        <taxon>Phytopseudomonas</taxon>
    </lineage>
</organism>
<accession>A0A1I1RA81</accession>
<evidence type="ECO:0000313" key="9">
    <source>
        <dbReference type="EMBL" id="SFD31296.1"/>
    </source>
</evidence>
<name>A0A1I1RA81_PSEOC</name>
<dbReference type="RefSeq" id="WP_093499855.1">
    <property type="nucleotide sequence ID" value="NZ_BSSG01000003.1"/>
</dbReference>
<protein>
    <submittedName>
        <fullName evidence="9">Ureidoglycolate lyase</fullName>
    </submittedName>
</protein>
<gene>
    <name evidence="9" type="ORF">SAMN05216372_10138</name>
</gene>
<evidence type="ECO:0000259" key="8">
    <source>
        <dbReference type="Pfam" id="PF01557"/>
    </source>
</evidence>
<dbReference type="SUPFAM" id="SSF56529">
    <property type="entry name" value="FAH"/>
    <property type="match status" value="1"/>
</dbReference>
<evidence type="ECO:0000256" key="3">
    <source>
        <dbReference type="ARBA" id="ARBA00051258"/>
    </source>
</evidence>
<comment type="catalytic activity">
    <reaction evidence="4">
        <text>(2E,4Z)-5-hydroxypenta-2,4-diene-1,2,5-tricarboxylate = (3E,5R)-5-carboxy-2-oxohept-3-enedioate</text>
        <dbReference type="Rhea" id="RHEA:18813"/>
        <dbReference type="ChEBI" id="CHEBI:47961"/>
        <dbReference type="ChEBI" id="CHEBI:87491"/>
        <dbReference type="EC" id="5.3.3.10"/>
    </reaction>
</comment>
<keyword evidence="10" id="KW-1185">Reference proteome</keyword>
<evidence type="ECO:0000313" key="10">
    <source>
        <dbReference type="Proteomes" id="UP000243950"/>
    </source>
</evidence>
<evidence type="ECO:0000256" key="7">
    <source>
        <dbReference type="ARBA" id="ARBA00060680"/>
    </source>
</evidence>
<keyword evidence="9" id="KW-0456">Lyase</keyword>
<dbReference type="AlphaFoldDB" id="A0A1I1RA81"/>
<sequence>MKLLRYGAKGAEKPGLLDADNQIRDLSGHVADIAGDVLTPAGLAALSKIDVASLPVVTGNPRIGACVGQVGKFVCIGLNYADHAAESGMDVPKEPIIFNKWTSAICGPNDAVEIPRGSTKTDWEVELGVVIGKGGRYIDEANAMDHVAGYCVINDVSEREWQLERGGSWDKGKGFDTFGPLGPWLVTRDEIADPHNLDMWLEVDGHRYQQGNTRTLIFNVPQLIAYLSRCMSLQPGDVISTGTPPGVGLGIKPNPVFLRAGQTIRLGIAGLGEQQQVTVQAD</sequence>
<reference evidence="10" key="1">
    <citation type="submission" date="2016-10" db="EMBL/GenBank/DDBJ databases">
        <authorList>
            <person name="Varghese N."/>
            <person name="Submissions S."/>
        </authorList>
    </citation>
    <scope>NUCLEOTIDE SEQUENCE [LARGE SCALE GENOMIC DNA]</scope>
    <source>
        <strain evidence="10">JCM 2783</strain>
    </source>
</reference>
<evidence type="ECO:0000256" key="1">
    <source>
        <dbReference type="ARBA" id="ARBA00010211"/>
    </source>
</evidence>
<dbReference type="GO" id="GO:0046872">
    <property type="term" value="F:metal ion binding"/>
    <property type="evidence" value="ECO:0007669"/>
    <property type="project" value="UniProtKB-KW"/>
</dbReference>
<dbReference type="PANTHER" id="PTHR42796">
    <property type="entry name" value="FUMARYLACETOACETATE HYDROLASE DOMAIN-CONTAINING PROTEIN 2A-RELATED"/>
    <property type="match status" value="1"/>
</dbReference>
<dbReference type="Pfam" id="PF01557">
    <property type="entry name" value="FAA_hydrolase"/>
    <property type="match status" value="1"/>
</dbReference>
<evidence type="ECO:0000256" key="2">
    <source>
        <dbReference type="ARBA" id="ARBA00022723"/>
    </source>
</evidence>
<dbReference type="Gene3D" id="3.90.850.10">
    <property type="entry name" value="Fumarylacetoacetase-like, C-terminal domain"/>
    <property type="match status" value="1"/>
</dbReference>
<comment type="function">
    <text evidence="5">Decarboxylates OPET (5-oxo-pent-3-ene-1,2,5-tricarboxylic acid) into HHDD (2-hydroxy-hept-2,4-diene-1,7-dioate) and isomerizes it to OHED (2-oxo-hept-3-ene-1,7-dioate).</text>
</comment>
<dbReference type="EMBL" id="FOMO01000001">
    <property type="protein sequence ID" value="SFD31296.1"/>
    <property type="molecule type" value="Genomic_DNA"/>
</dbReference>
<comment type="catalytic activity">
    <reaction evidence="3">
        <text>(3E,5R)-5-carboxy-2-oxohept-3-enedioate + H(+) = (4Z)-2-oxohept-4-enedioate + CO2</text>
        <dbReference type="Rhea" id="RHEA:14397"/>
        <dbReference type="ChEBI" id="CHEBI:15378"/>
        <dbReference type="ChEBI" id="CHEBI:16526"/>
        <dbReference type="ChEBI" id="CHEBI:87491"/>
        <dbReference type="ChEBI" id="CHEBI:87507"/>
        <dbReference type="EC" id="4.1.1.68"/>
    </reaction>
</comment>
<evidence type="ECO:0000256" key="6">
    <source>
        <dbReference type="ARBA" id="ARBA00060569"/>
    </source>
</evidence>
<keyword evidence="2" id="KW-0479">Metal-binding</keyword>